<feature type="compositionally biased region" description="Gly residues" evidence="2">
    <location>
        <begin position="240"/>
        <end position="255"/>
    </location>
</feature>
<evidence type="ECO:0000256" key="2">
    <source>
        <dbReference type="SAM" id="MobiDB-lite"/>
    </source>
</evidence>
<feature type="compositionally biased region" description="Polar residues" evidence="2">
    <location>
        <begin position="679"/>
        <end position="691"/>
    </location>
</feature>
<feature type="compositionally biased region" description="Polar residues" evidence="2">
    <location>
        <begin position="97"/>
        <end position="111"/>
    </location>
</feature>
<accession>A0A914VRN2</accession>
<dbReference type="AlphaFoldDB" id="A0A914VRN2"/>
<evidence type="ECO:0000313" key="4">
    <source>
        <dbReference type="Proteomes" id="UP000887566"/>
    </source>
</evidence>
<proteinExistence type="predicted"/>
<feature type="region of interest" description="Disordered" evidence="2">
    <location>
        <begin position="1"/>
        <end position="143"/>
    </location>
</feature>
<feature type="compositionally biased region" description="Pro residues" evidence="2">
    <location>
        <begin position="272"/>
        <end position="283"/>
    </location>
</feature>
<feature type="coiled-coil region" evidence="1">
    <location>
        <begin position="526"/>
        <end position="553"/>
    </location>
</feature>
<dbReference type="WBParaSite" id="PSAMB.scaffold230size63538.g3748.t1">
    <property type="protein sequence ID" value="PSAMB.scaffold230size63538.g3748.t1"/>
    <property type="gene ID" value="PSAMB.scaffold230size63538.g3748"/>
</dbReference>
<dbReference type="Pfam" id="PF12938">
    <property type="entry name" value="M_domain"/>
    <property type="match status" value="1"/>
</dbReference>
<feature type="compositionally biased region" description="Gly residues" evidence="2">
    <location>
        <begin position="211"/>
        <end position="224"/>
    </location>
</feature>
<protein>
    <submittedName>
        <fullName evidence="5">GW182 middle domain-containing protein</fullName>
    </submittedName>
</protein>
<evidence type="ECO:0000313" key="5">
    <source>
        <dbReference type="WBParaSite" id="PSAMB.scaffold230size63538.g3748.t1"/>
    </source>
</evidence>
<sequence length="1022" mass="104921">MWGVDDTSAETMAMNPWNPGPQAQVWQGIPRGAQNGPGAFPPSGVQGGGPPAMRGGPRWDPAGAQAPGWHTPQNPSGGWGTGPPAPSQQPNGGWAHPQQTQWGAGQASHSYADTAKKNMPPAPMPVRGGAGQPQRMDSASGWGSGVKVDQLTPWDTAPNAAQAAAGPVAHMGGHEAKSNEWGGGGGSEVVAAAAARPNNYDNNDMNWHGAGGTAHWGGGGGGGAAAPHGGPPPSATSTGTWGGSGGGGGGSGGGGGHHHDQHPGRLQYDPNPQTPGPWVPPQPTEMNNDMMWHDPNPKQKKVQRDTGTAVWGDPTSQVTNDIRRWKDTDTDDVVLPPGAAAASSVWDSTPASQLPTMGWGDPSPTAASAPNNGADQWANSAAVSGSSWDSAAAKPANAPGLDDAPTASSGNDDAFGNASNGSGSNAQKTLNGTTTQSVMQTLAEQMKRGGAGSADGGNLASLTQQIADQLRVAVSKGLININILNQPLPQQTLVLLNQLLQRVPKLEQANVELGQLRQRTAGQTMNAAQQAEYDRLMHEIQALQAEISGLQTKINDNAGLSTQGAPAGAAAQNGARLSAGADSQQSGSAATTPMDGGSKLLQWKNGDSDKLAGSASDSNLPNLVGGVQSMSINGGDKDAWQSGKLDWSPPGSADLGTSVDTMKSDDGVPAMMEKANSLPAPSSQHQSGSATPTPPVDEGPQEFVPGKKWEWRDPKAVADDPNATPGNCKQNPLLSSSGGNSLGSGFMNFAGGSGGNPLGGNITPTKMNDPRFGMGGGWNGAPGGFGGANAGGDPWTRSRPPSNLGAPYPPAAMRAGGPGGPFNRSMSSPGQSAFQPYGAWIIVHTSNQNEQQLRAICGKIGQVASFIMPPGSNMACIKYADMIPDQAFIRLKSELGPVGVQMQVVSDNEVERIMMKGMGRQPPAMMPPQPQPLSWQASEPGWGGPPSNPAFPGMMHDPLSMSAGMPPPALHEQFMPPPGSFPHDDRGMMHDPLSMSAGMPPPALHEQFMPPPGSFPHDDRPF</sequence>
<evidence type="ECO:0000256" key="1">
    <source>
        <dbReference type="SAM" id="Coils"/>
    </source>
</evidence>
<feature type="compositionally biased region" description="Polar residues" evidence="2">
    <location>
        <begin position="345"/>
        <end position="355"/>
    </location>
</feature>
<keyword evidence="1" id="KW-0175">Coiled coil</keyword>
<organism evidence="4 5">
    <name type="scientific">Plectus sambesii</name>
    <dbReference type="NCBI Taxonomy" id="2011161"/>
    <lineage>
        <taxon>Eukaryota</taxon>
        <taxon>Metazoa</taxon>
        <taxon>Ecdysozoa</taxon>
        <taxon>Nematoda</taxon>
        <taxon>Chromadorea</taxon>
        <taxon>Plectida</taxon>
        <taxon>Plectina</taxon>
        <taxon>Plectoidea</taxon>
        <taxon>Plectidae</taxon>
        <taxon>Plectus</taxon>
    </lineage>
</organism>
<reference evidence="5" key="1">
    <citation type="submission" date="2022-11" db="UniProtKB">
        <authorList>
            <consortium name="WormBaseParasite"/>
        </authorList>
    </citation>
    <scope>IDENTIFICATION</scope>
</reference>
<feature type="region of interest" description="Disordered" evidence="2">
    <location>
        <begin position="997"/>
        <end position="1022"/>
    </location>
</feature>
<feature type="domain" description="GW182 middle" evidence="3">
    <location>
        <begin position="370"/>
        <end position="552"/>
    </location>
</feature>
<feature type="region of interest" description="Disordered" evidence="2">
    <location>
        <begin position="924"/>
        <end position="953"/>
    </location>
</feature>
<feature type="compositionally biased region" description="Pro residues" evidence="2">
    <location>
        <begin position="999"/>
        <end position="1014"/>
    </location>
</feature>
<name>A0A914VRN2_9BILA</name>
<dbReference type="InterPro" id="IPR026805">
    <property type="entry name" value="GW182_M_dom"/>
</dbReference>
<dbReference type="Proteomes" id="UP000887566">
    <property type="component" value="Unplaced"/>
</dbReference>
<feature type="region of interest" description="Disordered" evidence="2">
    <location>
        <begin position="563"/>
        <end position="701"/>
    </location>
</feature>
<feature type="compositionally biased region" description="Polar residues" evidence="2">
    <location>
        <begin position="365"/>
        <end position="389"/>
    </location>
</feature>
<feature type="compositionally biased region" description="Polar residues" evidence="2">
    <location>
        <begin position="406"/>
        <end position="430"/>
    </location>
</feature>
<keyword evidence="4" id="KW-1185">Reference proteome</keyword>
<evidence type="ECO:0000259" key="3">
    <source>
        <dbReference type="Pfam" id="PF12938"/>
    </source>
</evidence>
<feature type="compositionally biased region" description="Low complexity" evidence="2">
    <location>
        <begin position="564"/>
        <end position="590"/>
    </location>
</feature>
<feature type="region of interest" description="Disordered" evidence="2">
    <location>
        <begin position="211"/>
        <end position="430"/>
    </location>
</feature>